<comment type="caution">
    <text evidence="5">The sequence shown here is derived from an EMBL/GenBank/DDBJ whole genome shotgun (WGS) entry which is preliminary data.</text>
</comment>
<feature type="region of interest" description="Disordered" evidence="1">
    <location>
        <begin position="365"/>
        <end position="419"/>
    </location>
</feature>
<dbReference type="Pfam" id="PF01890">
    <property type="entry name" value="CbiG_C"/>
    <property type="match status" value="1"/>
</dbReference>
<dbReference type="Pfam" id="PF11760">
    <property type="entry name" value="CbiG_N"/>
    <property type="match status" value="1"/>
</dbReference>
<dbReference type="InterPro" id="IPR052553">
    <property type="entry name" value="CbiG_hydrolase"/>
</dbReference>
<dbReference type="PANTHER" id="PTHR37477:SF1">
    <property type="entry name" value="COBALT-PRECORRIN-5A HYDROLASE"/>
    <property type="match status" value="1"/>
</dbReference>
<dbReference type="OrthoDB" id="9781023at2"/>
<proteinExistence type="predicted"/>
<name>A0A4Q9DPR0_9BACL</name>
<dbReference type="Proteomes" id="UP000293142">
    <property type="component" value="Unassembled WGS sequence"/>
</dbReference>
<gene>
    <name evidence="5" type="ORF">EYB31_15550</name>
</gene>
<dbReference type="Pfam" id="PF11761">
    <property type="entry name" value="CbiG_mid"/>
    <property type="match status" value="1"/>
</dbReference>
<dbReference type="Gene3D" id="3.40.50.11220">
    <property type="match status" value="1"/>
</dbReference>
<dbReference type="GO" id="GO:0009236">
    <property type="term" value="P:cobalamin biosynthetic process"/>
    <property type="evidence" value="ECO:0007669"/>
    <property type="project" value="InterPro"/>
</dbReference>
<feature type="domain" description="CobE/GbiG C-terminal" evidence="2">
    <location>
        <begin position="240"/>
        <end position="357"/>
    </location>
</feature>
<reference evidence="5 6" key="1">
    <citation type="submission" date="2019-02" db="EMBL/GenBank/DDBJ databases">
        <title>Paenibacillus sp. nov., isolated from surface-sterilized tissue of Thalictrum simplex L.</title>
        <authorList>
            <person name="Tuo L."/>
        </authorList>
    </citation>
    <scope>NUCLEOTIDE SEQUENCE [LARGE SCALE GENOMIC DNA]</scope>
    <source>
        <strain evidence="5 6">N2SHLJ1</strain>
    </source>
</reference>
<dbReference type="AlphaFoldDB" id="A0A4Q9DPR0"/>
<dbReference type="Gene3D" id="3.30.420.180">
    <property type="entry name" value="CobE/GbiG C-terminal domain"/>
    <property type="match status" value="1"/>
</dbReference>
<dbReference type="InterPro" id="IPR002750">
    <property type="entry name" value="CobE/GbiG_C"/>
</dbReference>
<dbReference type="SUPFAM" id="SSF159664">
    <property type="entry name" value="CobE/GbiG C-terminal domain-like"/>
    <property type="match status" value="1"/>
</dbReference>
<dbReference type="InterPro" id="IPR021745">
    <property type="entry name" value="CbiG_mid"/>
</dbReference>
<evidence type="ECO:0000259" key="4">
    <source>
        <dbReference type="Pfam" id="PF11761"/>
    </source>
</evidence>
<dbReference type="InterPro" id="IPR021744">
    <property type="entry name" value="CbiG_N"/>
</dbReference>
<organism evidence="5 6">
    <name type="scientific">Paenibacillus thalictri</name>
    <dbReference type="NCBI Taxonomy" id="2527873"/>
    <lineage>
        <taxon>Bacteria</taxon>
        <taxon>Bacillati</taxon>
        <taxon>Bacillota</taxon>
        <taxon>Bacilli</taxon>
        <taxon>Bacillales</taxon>
        <taxon>Paenibacillaceae</taxon>
        <taxon>Paenibacillus</taxon>
    </lineage>
</organism>
<feature type="domain" description="Cobalamin biosynthesis central region" evidence="4">
    <location>
        <begin position="142"/>
        <end position="237"/>
    </location>
</feature>
<protein>
    <submittedName>
        <fullName evidence="5">Cobalamin biosynthesis protein CbiG</fullName>
    </submittedName>
</protein>
<feature type="domain" description="Cobalamin synthesis G N-terminal" evidence="3">
    <location>
        <begin position="57"/>
        <end position="136"/>
    </location>
</feature>
<evidence type="ECO:0000256" key="1">
    <source>
        <dbReference type="SAM" id="MobiDB-lite"/>
    </source>
</evidence>
<dbReference type="EMBL" id="SIRE01000010">
    <property type="protein sequence ID" value="TBL78280.1"/>
    <property type="molecule type" value="Genomic_DNA"/>
</dbReference>
<dbReference type="InterPro" id="IPR036518">
    <property type="entry name" value="CobE/GbiG_C_sf"/>
</dbReference>
<evidence type="ECO:0000313" key="6">
    <source>
        <dbReference type="Proteomes" id="UP000293142"/>
    </source>
</evidence>
<evidence type="ECO:0000259" key="3">
    <source>
        <dbReference type="Pfam" id="PF11760"/>
    </source>
</evidence>
<dbReference type="InterPro" id="IPR038029">
    <property type="entry name" value="GbiG_N_sf"/>
</dbReference>
<evidence type="ECO:0000313" key="5">
    <source>
        <dbReference type="EMBL" id="TBL78280.1"/>
    </source>
</evidence>
<dbReference type="RefSeq" id="WP_131014263.1">
    <property type="nucleotide sequence ID" value="NZ_SIRE01000010.1"/>
</dbReference>
<dbReference type="PANTHER" id="PTHR37477">
    <property type="entry name" value="COBALT-PRECORRIN-5A HYDROLASE"/>
    <property type="match status" value="1"/>
</dbReference>
<evidence type="ECO:0000259" key="2">
    <source>
        <dbReference type="Pfam" id="PF01890"/>
    </source>
</evidence>
<accession>A0A4Q9DPR0</accession>
<dbReference type="SUPFAM" id="SSF159672">
    <property type="entry name" value="CbiG N-terminal domain-like"/>
    <property type="match status" value="1"/>
</dbReference>
<keyword evidence="6" id="KW-1185">Reference proteome</keyword>
<sequence>MSKPFVAAAITKHGVEMARQLVERFPGIDLYYMGKFARGDEEEKGIALFDGSVKLILPDLFKRYNGIILFISLGAVVRMIAPILEDKKKDPAVVVIDDRGEHVISVLSGHLGGANELTRQVASVLGARPVITTASDVQQTIPVDLFGRSFGWEIESFEKATPVSASVVNEERVVIVQETGETNWWTYDKPLPGHIWVFGSADEAMSVEFDAALVVTDRLLSGDEERALLGNGVLYRPKTLVLGIGCNRGTSAAEIEQVIGDTLAELRLSIKSVRGIATIDLKKDEQGLLEVCSKYKWPLTTYTPEQLNTVTLPNPSDTVFKYTGAYGVCEPAARLASGAEDWLLKKKKSGNVTISVARAVFGQEGTGSGRSNADLGNPAEREMAVSTERGGSENADADRATTSQQGATNHRAAGTEANI</sequence>